<dbReference type="GO" id="GO:0031422">
    <property type="term" value="C:RecQ family helicase-topoisomerase III complex"/>
    <property type="evidence" value="ECO:0007669"/>
    <property type="project" value="TreeGrafter"/>
</dbReference>
<evidence type="ECO:0000256" key="5">
    <source>
        <dbReference type="SAM" id="MobiDB-lite"/>
    </source>
</evidence>
<dbReference type="Gene3D" id="1.10.290.10">
    <property type="entry name" value="Topoisomerase I, domain 4"/>
    <property type="match status" value="1"/>
</dbReference>
<evidence type="ECO:0000259" key="6">
    <source>
        <dbReference type="PROSITE" id="PS52039"/>
    </source>
</evidence>
<comment type="catalytic activity">
    <reaction evidence="4">
        <text>ATP-independent breakage of single-stranded DNA, followed by passage and rejoining.</text>
        <dbReference type="EC" id="5.6.2.1"/>
    </reaction>
</comment>
<dbReference type="GO" id="GO:0003677">
    <property type="term" value="F:DNA binding"/>
    <property type="evidence" value="ECO:0007669"/>
    <property type="project" value="UniProtKB-KW"/>
</dbReference>
<dbReference type="GO" id="GO:0006265">
    <property type="term" value="P:DNA topological change"/>
    <property type="evidence" value="ECO:0007669"/>
    <property type="project" value="InterPro"/>
</dbReference>
<evidence type="ECO:0000313" key="7">
    <source>
        <dbReference type="EMBL" id="CAG9137326.1"/>
    </source>
</evidence>
<dbReference type="GO" id="GO:0005634">
    <property type="term" value="C:nucleus"/>
    <property type="evidence" value="ECO:0007669"/>
    <property type="project" value="TreeGrafter"/>
</dbReference>
<proteinExistence type="inferred from homology"/>
<evidence type="ECO:0000313" key="8">
    <source>
        <dbReference type="Proteomes" id="UP000653454"/>
    </source>
</evidence>
<comment type="caution">
    <text evidence="7">The sequence shown here is derived from an EMBL/GenBank/DDBJ whole genome shotgun (WGS) entry which is preliminary data.</text>
</comment>
<dbReference type="AlphaFoldDB" id="A0A8S4G9H2"/>
<dbReference type="EMBL" id="CAJHNJ030000207">
    <property type="protein sequence ID" value="CAG9137326.1"/>
    <property type="molecule type" value="Genomic_DNA"/>
</dbReference>
<evidence type="ECO:0000256" key="3">
    <source>
        <dbReference type="ARBA" id="ARBA00023235"/>
    </source>
</evidence>
<dbReference type="Pfam" id="PF00078">
    <property type="entry name" value="RVT_1"/>
    <property type="match status" value="1"/>
</dbReference>
<keyword evidence="8" id="KW-1185">Reference proteome</keyword>
<keyword evidence="2 4" id="KW-0238">DNA-binding</keyword>
<dbReference type="InterPro" id="IPR023405">
    <property type="entry name" value="Topo_IA_core_domain"/>
</dbReference>
<dbReference type="Gene3D" id="1.10.460.10">
    <property type="entry name" value="Topoisomerase I, domain 2"/>
    <property type="match status" value="1"/>
</dbReference>
<dbReference type="InterPro" id="IPR003602">
    <property type="entry name" value="Topo_IA_DNA-bd_dom"/>
</dbReference>
<accession>A0A8S4G9H2</accession>
<dbReference type="Proteomes" id="UP000653454">
    <property type="component" value="Unassembled WGS sequence"/>
</dbReference>
<keyword evidence="1 4" id="KW-0799">Topoisomerase</keyword>
<dbReference type="InterPro" id="IPR013826">
    <property type="entry name" value="Topo_IA_cen_sub3"/>
</dbReference>
<dbReference type="GO" id="GO:0006281">
    <property type="term" value="P:DNA repair"/>
    <property type="evidence" value="ECO:0007669"/>
    <property type="project" value="TreeGrafter"/>
</dbReference>
<organism evidence="7 8">
    <name type="scientific">Plutella xylostella</name>
    <name type="common">Diamondback moth</name>
    <name type="synonym">Plutella maculipennis</name>
    <dbReference type="NCBI Taxonomy" id="51655"/>
    <lineage>
        <taxon>Eukaryota</taxon>
        <taxon>Metazoa</taxon>
        <taxon>Ecdysozoa</taxon>
        <taxon>Arthropoda</taxon>
        <taxon>Hexapoda</taxon>
        <taxon>Insecta</taxon>
        <taxon>Pterygota</taxon>
        <taxon>Neoptera</taxon>
        <taxon>Endopterygota</taxon>
        <taxon>Lepidoptera</taxon>
        <taxon>Glossata</taxon>
        <taxon>Ditrysia</taxon>
        <taxon>Yponomeutoidea</taxon>
        <taxon>Plutellidae</taxon>
        <taxon>Plutella</taxon>
    </lineage>
</organism>
<dbReference type="InterPro" id="IPR000380">
    <property type="entry name" value="Topo_IA"/>
</dbReference>
<reference evidence="7" key="1">
    <citation type="submission" date="2020-11" db="EMBL/GenBank/DDBJ databases">
        <authorList>
            <person name="Whiteford S."/>
        </authorList>
    </citation>
    <scope>NUCLEOTIDE SEQUENCE</scope>
</reference>
<dbReference type="GO" id="GO:0006310">
    <property type="term" value="P:DNA recombination"/>
    <property type="evidence" value="ECO:0007669"/>
    <property type="project" value="TreeGrafter"/>
</dbReference>
<dbReference type="InterPro" id="IPR013497">
    <property type="entry name" value="Topo_IA_cen"/>
</dbReference>
<dbReference type="InterPro" id="IPR000477">
    <property type="entry name" value="RT_dom"/>
</dbReference>
<dbReference type="PANTHER" id="PTHR11390">
    <property type="entry name" value="PROKARYOTIC DNA TOPOISOMERASE"/>
    <property type="match status" value="1"/>
</dbReference>
<sequence length="708" mass="78748">MLFACSYPRTETNMFPASLALAPLVAQQQGDARWGGFAAALLAAGPAPRAGRKTDQAHPPIHPTRHADNLSGNEARVYELVVRSFLATCAADARGLETTATADMGGERFSATGLVVTERNYLDVYPYDSWSAKQIHPYQEGSSFVPSELRLAESATAPPALLTEADLIALMDKHGIGTDATHAEHIETIKKREYVGVEAGRLLPSPLGLGLVEGYTAMRLEMSRPRLRAALEADLQAVCRGERPPAAVLAHQLAAYKQVYVVAAAQARRLDEALGETLQAEPGAPPAPAEPGEPRDQTGGYYLSIYGWIRIVLPDQCVVFDGDVSAAFDVNRGVRQGCVLAPTLFGIFFSALLSAAFDESEEGVHLHTRHDGKLFNTNLLKAKRNRLDLLVRELLFADDAAIVANTEEELQHLVTRFGRACDMFSMSVNTRKTVVMAQGTTIPPTITLNESTLQVVDHFCYLGSTTTSNLSNDKEIDSRIGRASTAFGKLYTRVWRNSKLTTRTKVLVYNSCVLSTLLYGSETWTTYRKQERRINAFHMRCLRIIIGVSWRDKVTNECVLNTTRTTSITAILKQRRLQWLGHVQRQDTERLPRRVMLGQLANATRPVGRPLLRFKDSCKRDMDDFEIDKDNWESLALDRPVWRQLLHQGKSKHDGKWLEKLKTKRLNQHLEASPNPNYACVRCGKQCKARIGLFSHMRKCGSQNPQPL</sequence>
<dbReference type="InterPro" id="IPR013824">
    <property type="entry name" value="Topo_IA_cen_sub1"/>
</dbReference>
<feature type="region of interest" description="Disordered" evidence="5">
    <location>
        <begin position="49"/>
        <end position="69"/>
    </location>
</feature>
<protein>
    <recommendedName>
        <fullName evidence="4">DNA topoisomerase</fullName>
        <ecNumber evidence="4">5.6.2.1</ecNumber>
    </recommendedName>
</protein>
<name>A0A8S4G9H2_PLUXY</name>
<dbReference type="PROSITE" id="PS52039">
    <property type="entry name" value="TOPO_IA_2"/>
    <property type="match status" value="1"/>
</dbReference>
<evidence type="ECO:0000256" key="4">
    <source>
        <dbReference type="RuleBase" id="RU362092"/>
    </source>
</evidence>
<dbReference type="SUPFAM" id="SSF56712">
    <property type="entry name" value="Prokaryotic type I DNA topoisomerase"/>
    <property type="match status" value="1"/>
</dbReference>
<keyword evidence="3 4" id="KW-0413">Isomerase</keyword>
<evidence type="ECO:0000256" key="2">
    <source>
        <dbReference type="ARBA" id="ARBA00023125"/>
    </source>
</evidence>
<evidence type="ECO:0000256" key="1">
    <source>
        <dbReference type="ARBA" id="ARBA00023029"/>
    </source>
</evidence>
<dbReference type="Pfam" id="PF01131">
    <property type="entry name" value="Topoisom_bac"/>
    <property type="match status" value="1"/>
</dbReference>
<comment type="similarity">
    <text evidence="4">Belongs to the type IA topoisomerase family.</text>
</comment>
<dbReference type="PRINTS" id="PR00417">
    <property type="entry name" value="PRTPISMRASEI"/>
</dbReference>
<dbReference type="SMART" id="SM00437">
    <property type="entry name" value="TOP1Ac"/>
    <property type="match status" value="1"/>
</dbReference>
<feature type="domain" description="Topo IA-type catalytic" evidence="6">
    <location>
        <begin position="1"/>
        <end position="260"/>
    </location>
</feature>
<gene>
    <name evidence="7" type="ORF">PLXY2_LOCUS15583</name>
</gene>
<dbReference type="PANTHER" id="PTHR11390:SF21">
    <property type="entry name" value="DNA TOPOISOMERASE 3-ALPHA"/>
    <property type="match status" value="1"/>
</dbReference>
<dbReference type="EC" id="5.6.2.1" evidence="4"/>
<comment type="function">
    <text evidence="4">Introduces a single-strand break via transesterification at a target site in duplex DNA. Releases the supercoiling and torsional tension of DNA introduced during the DNA replication and transcription by transiently cleaving and rejoining one strand of the DNA duplex. The scissile phosphodiester is attacked by the catalytic tyrosine of the enzyme, resulting in the formation of a DNA-(5'-phosphotyrosyl)-enzyme intermediate and the expulsion of a 3'-OH DNA strand.</text>
</comment>
<dbReference type="GO" id="GO:0003917">
    <property type="term" value="F:DNA topoisomerase type I (single strand cut, ATP-independent) activity"/>
    <property type="evidence" value="ECO:0007669"/>
    <property type="project" value="UniProtKB-EC"/>
</dbReference>